<protein>
    <submittedName>
        <fullName evidence="2">Uncharacterized protein</fullName>
    </submittedName>
</protein>
<gene>
    <name evidence="2" type="ORF">Pma05_68520</name>
</gene>
<dbReference type="EMBL" id="BONX01000052">
    <property type="protein sequence ID" value="GIH00280.1"/>
    <property type="molecule type" value="Genomic_DNA"/>
</dbReference>
<evidence type="ECO:0000313" key="3">
    <source>
        <dbReference type="Proteomes" id="UP000621500"/>
    </source>
</evidence>
<dbReference type="RefSeq" id="WP_203861606.1">
    <property type="nucleotide sequence ID" value="NZ_BAAAZQ010000022.1"/>
</dbReference>
<organism evidence="2 3">
    <name type="scientific">Plantactinospora mayteni</name>
    <dbReference type="NCBI Taxonomy" id="566021"/>
    <lineage>
        <taxon>Bacteria</taxon>
        <taxon>Bacillati</taxon>
        <taxon>Actinomycetota</taxon>
        <taxon>Actinomycetes</taxon>
        <taxon>Micromonosporales</taxon>
        <taxon>Micromonosporaceae</taxon>
        <taxon>Plantactinospora</taxon>
    </lineage>
</organism>
<sequence>MDYAAQFQKLVDQMTAEKNHAQAILDQVDVWARASIELGQSLKSIRDETAALNAAWDDPNGAKMLKVADSAATTIEGRREYLNSAAPWHKIMNAGNDIAPTLGFVQQQFEAAKPLIEQLKTADGLIDANVADENVFFARANVVSLIEAYLQAAKDRMKALGNLFTEATGAVQDAVQGNEWYLHRIEDPGGGPLSAPDPGVPEGGVPNGMSDVPQGGEATAPGGGAPPGGGGAPPGGGTGPSLSGQPSTPTLPSTGAPPPGGMGPGGLTPPGGGGPGIGPGLPPVIPPIGGTSGNGRVPAANLGGGARIPGVGLGGGGLGGGAGLGAASIAQAATPVGGPAQVAPSGPPPTLPPASLAGTSTPAGGVPMMPPMMPPMAGAGAGVGGGGGPGSGAARPAGAGRGHGPRNPTPGMPALLSGKAGKGSPHAIPPRPRLIQKTDAPATVELIDEDMWQVSERRTEESRPPARIHRH</sequence>
<keyword evidence="3" id="KW-1185">Reference proteome</keyword>
<proteinExistence type="predicted"/>
<accession>A0ABQ4F074</accession>
<feature type="compositionally biased region" description="Low complexity" evidence="1">
    <location>
        <begin position="240"/>
        <end position="254"/>
    </location>
</feature>
<feature type="compositionally biased region" description="Low complexity" evidence="1">
    <location>
        <begin position="353"/>
        <end position="367"/>
    </location>
</feature>
<dbReference type="Proteomes" id="UP000621500">
    <property type="component" value="Unassembled WGS sequence"/>
</dbReference>
<evidence type="ECO:0000256" key="1">
    <source>
        <dbReference type="SAM" id="MobiDB-lite"/>
    </source>
</evidence>
<feature type="compositionally biased region" description="Gly residues" evidence="1">
    <location>
        <begin position="262"/>
        <end position="279"/>
    </location>
</feature>
<name>A0ABQ4F074_9ACTN</name>
<feature type="region of interest" description="Disordered" evidence="1">
    <location>
        <begin position="336"/>
        <end position="440"/>
    </location>
</feature>
<feature type="compositionally biased region" description="Gly residues" evidence="1">
    <location>
        <begin position="221"/>
        <end position="239"/>
    </location>
</feature>
<reference evidence="2 3" key="1">
    <citation type="submission" date="2021-01" db="EMBL/GenBank/DDBJ databases">
        <title>Whole genome shotgun sequence of Plantactinospora mayteni NBRC 109088.</title>
        <authorList>
            <person name="Komaki H."/>
            <person name="Tamura T."/>
        </authorList>
    </citation>
    <scope>NUCLEOTIDE SEQUENCE [LARGE SCALE GENOMIC DNA]</scope>
    <source>
        <strain evidence="2 3">NBRC 109088</strain>
    </source>
</reference>
<feature type="region of interest" description="Disordered" evidence="1">
    <location>
        <begin position="183"/>
        <end position="292"/>
    </location>
</feature>
<comment type="caution">
    <text evidence="2">The sequence shown here is derived from an EMBL/GenBank/DDBJ whole genome shotgun (WGS) entry which is preliminary data.</text>
</comment>
<evidence type="ECO:0000313" key="2">
    <source>
        <dbReference type="EMBL" id="GIH00280.1"/>
    </source>
</evidence>
<feature type="compositionally biased region" description="Gly residues" evidence="1">
    <location>
        <begin position="379"/>
        <end position="391"/>
    </location>
</feature>